<evidence type="ECO:0000259" key="2">
    <source>
        <dbReference type="Pfam" id="PF25266"/>
    </source>
</evidence>
<dbReference type="Pfam" id="PF25266">
    <property type="entry name" value="DUF7865"/>
    <property type="match status" value="1"/>
</dbReference>
<organism evidence="3 4">
    <name type="scientific">Zostera marina</name>
    <name type="common">Eelgrass</name>
    <dbReference type="NCBI Taxonomy" id="29655"/>
    <lineage>
        <taxon>Eukaryota</taxon>
        <taxon>Viridiplantae</taxon>
        <taxon>Streptophyta</taxon>
        <taxon>Embryophyta</taxon>
        <taxon>Tracheophyta</taxon>
        <taxon>Spermatophyta</taxon>
        <taxon>Magnoliopsida</taxon>
        <taxon>Liliopsida</taxon>
        <taxon>Zosteraceae</taxon>
        <taxon>Zostera</taxon>
    </lineage>
</organism>
<evidence type="ECO:0000256" key="1">
    <source>
        <dbReference type="SAM" id="Phobius"/>
    </source>
</evidence>
<proteinExistence type="predicted"/>
<feature type="domain" description="DUF7865" evidence="2">
    <location>
        <begin position="2"/>
        <end position="131"/>
    </location>
</feature>
<dbReference type="OrthoDB" id="1876802at2759"/>
<feature type="transmembrane region" description="Helical" evidence="1">
    <location>
        <begin position="58"/>
        <end position="78"/>
    </location>
</feature>
<dbReference type="PANTHER" id="PTHR34274:SF5">
    <property type="entry name" value="TRANSMEMBRANE PROTEIN"/>
    <property type="match status" value="1"/>
</dbReference>
<evidence type="ECO:0000313" key="4">
    <source>
        <dbReference type="Proteomes" id="UP000036987"/>
    </source>
</evidence>
<keyword evidence="1" id="KW-0472">Membrane</keyword>
<dbReference type="Proteomes" id="UP000036987">
    <property type="component" value="Unassembled WGS sequence"/>
</dbReference>
<gene>
    <name evidence="3" type="ORF">ZOSMA_56G00460</name>
</gene>
<reference evidence="4" key="1">
    <citation type="journal article" date="2016" name="Nature">
        <title>The genome of the seagrass Zostera marina reveals angiosperm adaptation to the sea.</title>
        <authorList>
            <person name="Olsen J.L."/>
            <person name="Rouze P."/>
            <person name="Verhelst B."/>
            <person name="Lin Y.-C."/>
            <person name="Bayer T."/>
            <person name="Collen J."/>
            <person name="Dattolo E."/>
            <person name="De Paoli E."/>
            <person name="Dittami S."/>
            <person name="Maumus F."/>
            <person name="Michel G."/>
            <person name="Kersting A."/>
            <person name="Lauritano C."/>
            <person name="Lohaus R."/>
            <person name="Toepel M."/>
            <person name="Tonon T."/>
            <person name="Vanneste K."/>
            <person name="Amirebrahimi M."/>
            <person name="Brakel J."/>
            <person name="Bostroem C."/>
            <person name="Chovatia M."/>
            <person name="Grimwood J."/>
            <person name="Jenkins J.W."/>
            <person name="Jueterbock A."/>
            <person name="Mraz A."/>
            <person name="Stam W.T."/>
            <person name="Tice H."/>
            <person name="Bornberg-Bauer E."/>
            <person name="Green P.J."/>
            <person name="Pearson G.A."/>
            <person name="Procaccini G."/>
            <person name="Duarte C.M."/>
            <person name="Schmutz J."/>
            <person name="Reusch T.B.H."/>
            <person name="Van de Peer Y."/>
        </authorList>
    </citation>
    <scope>NUCLEOTIDE SEQUENCE [LARGE SCALE GENOMIC DNA]</scope>
    <source>
        <strain evidence="4">cv. Finnish</strain>
    </source>
</reference>
<evidence type="ECO:0000313" key="3">
    <source>
        <dbReference type="EMBL" id="KMZ60815.1"/>
    </source>
</evidence>
<dbReference type="OMA" id="CYFERRV"/>
<dbReference type="PANTHER" id="PTHR34274">
    <property type="entry name" value="TRANSMEMBRANE PROTEIN"/>
    <property type="match status" value="1"/>
</dbReference>
<keyword evidence="4" id="KW-1185">Reference proteome</keyword>
<dbReference type="InterPro" id="IPR057187">
    <property type="entry name" value="DUF7865"/>
</dbReference>
<sequence>MASLFAAICVLQAVIAITCGGLMVFYLKEISVFGYGPETARKLEGSTPHDKLLIQTSYSFAGLLLFAIGFFLLMVSFIKDRDFQAFFAKGCVLLFAAMALWRIYFERRLEDLARDWPKQVVGDLVLGLSWVLFLVHSWKEKYD</sequence>
<feature type="transmembrane region" description="Helical" evidence="1">
    <location>
        <begin position="85"/>
        <end position="104"/>
    </location>
</feature>
<comment type="caution">
    <text evidence="3">The sequence shown here is derived from an EMBL/GenBank/DDBJ whole genome shotgun (WGS) entry which is preliminary data.</text>
</comment>
<keyword evidence="1" id="KW-1133">Transmembrane helix</keyword>
<name>A0A0K9NY04_ZOSMR</name>
<accession>A0A0K9NY04</accession>
<protein>
    <recommendedName>
        <fullName evidence="2">DUF7865 domain-containing protein</fullName>
    </recommendedName>
</protein>
<dbReference type="EMBL" id="LFYR01001565">
    <property type="protein sequence ID" value="KMZ60815.1"/>
    <property type="molecule type" value="Genomic_DNA"/>
</dbReference>
<keyword evidence="1" id="KW-0812">Transmembrane</keyword>
<dbReference type="AlphaFoldDB" id="A0A0K9NY04"/>
<feature type="transmembrane region" description="Helical" evidence="1">
    <location>
        <begin position="116"/>
        <end position="135"/>
    </location>
</feature>